<dbReference type="EMBL" id="LHCI01000106">
    <property type="protein sequence ID" value="KOX90487.1"/>
    <property type="molecule type" value="Genomic_DNA"/>
</dbReference>
<protein>
    <submittedName>
        <fullName evidence="1">Uncharacterized protein</fullName>
    </submittedName>
</protein>
<dbReference type="PATRIC" id="fig|271.14.peg.1749"/>
<dbReference type="AlphaFoldDB" id="A0A0M9AEP1"/>
<proteinExistence type="predicted"/>
<evidence type="ECO:0000313" key="2">
    <source>
        <dbReference type="Proteomes" id="UP000037685"/>
    </source>
</evidence>
<reference evidence="1 2" key="1">
    <citation type="submission" date="2015-07" db="EMBL/GenBank/DDBJ databases">
        <authorList>
            <person name="Noorani M."/>
        </authorList>
    </citation>
    <scope>NUCLEOTIDE SEQUENCE [LARGE SCALE GENOMIC DNA]</scope>
    <source>
        <strain evidence="2">ATCC 25104 / DSM 625 / JCM 10724 / NBRC 103206 / NCIMB 11243 / YT-1</strain>
    </source>
</reference>
<organism evidence="1 2">
    <name type="scientific">Thermus aquaticus</name>
    <dbReference type="NCBI Taxonomy" id="271"/>
    <lineage>
        <taxon>Bacteria</taxon>
        <taxon>Thermotogati</taxon>
        <taxon>Deinococcota</taxon>
        <taxon>Deinococci</taxon>
        <taxon>Thermales</taxon>
        <taxon>Thermaceae</taxon>
        <taxon>Thermus</taxon>
    </lineage>
</organism>
<dbReference type="RefSeq" id="WP_053768045.1">
    <property type="nucleotide sequence ID" value="NZ_LHCI01000106.1"/>
</dbReference>
<dbReference type="Proteomes" id="UP000037685">
    <property type="component" value="Unassembled WGS sequence"/>
</dbReference>
<evidence type="ECO:0000313" key="1">
    <source>
        <dbReference type="EMBL" id="KOX90487.1"/>
    </source>
</evidence>
<sequence>MRLPWYAPLALLLLSLLGLAALGLLWLLFALGLIYASAYLAWRRLSWRLFGRRWRRLPPPR</sequence>
<gene>
    <name evidence="1" type="ORF">BVI061214_01678</name>
</gene>
<comment type="caution">
    <text evidence="1">The sequence shown here is derived from an EMBL/GenBank/DDBJ whole genome shotgun (WGS) entry which is preliminary data.</text>
</comment>
<name>A0A0M9AEP1_THEAQ</name>
<accession>A0A0M9AEP1</accession>